<feature type="compositionally biased region" description="Basic residues" evidence="1">
    <location>
        <begin position="21"/>
        <end position="31"/>
    </location>
</feature>
<feature type="compositionally biased region" description="Basic and acidic residues" evidence="1">
    <location>
        <begin position="10"/>
        <end position="20"/>
    </location>
</feature>
<reference evidence="2" key="1">
    <citation type="submission" date="2023-08" db="EMBL/GenBank/DDBJ databases">
        <authorList>
            <person name="Chen Y."/>
            <person name="Shah S."/>
            <person name="Dougan E. K."/>
            <person name="Thang M."/>
            <person name="Chan C."/>
        </authorList>
    </citation>
    <scope>NUCLEOTIDE SEQUENCE</scope>
</reference>
<evidence type="ECO:0000313" key="2">
    <source>
        <dbReference type="EMBL" id="CAJ1371203.1"/>
    </source>
</evidence>
<evidence type="ECO:0000256" key="1">
    <source>
        <dbReference type="SAM" id="MobiDB-lite"/>
    </source>
</evidence>
<dbReference type="EMBL" id="CAUJNA010000060">
    <property type="protein sequence ID" value="CAJ1371203.1"/>
    <property type="molecule type" value="Genomic_DNA"/>
</dbReference>
<dbReference type="Proteomes" id="UP001178507">
    <property type="component" value="Unassembled WGS sequence"/>
</dbReference>
<feature type="region of interest" description="Disordered" evidence="1">
    <location>
        <begin position="1"/>
        <end position="80"/>
    </location>
</feature>
<proteinExistence type="predicted"/>
<protein>
    <submittedName>
        <fullName evidence="2">Uncharacterized protein</fullName>
    </submittedName>
</protein>
<dbReference type="AlphaFoldDB" id="A0AA36MKQ3"/>
<feature type="region of interest" description="Disordered" evidence="1">
    <location>
        <begin position="118"/>
        <end position="159"/>
    </location>
</feature>
<keyword evidence="3" id="KW-1185">Reference proteome</keyword>
<feature type="compositionally biased region" description="Basic and acidic residues" evidence="1">
    <location>
        <begin position="210"/>
        <end position="219"/>
    </location>
</feature>
<feature type="region of interest" description="Disordered" evidence="1">
    <location>
        <begin position="190"/>
        <end position="219"/>
    </location>
</feature>
<gene>
    <name evidence="2" type="ORF">EVOR1521_LOCUS1571</name>
</gene>
<feature type="compositionally biased region" description="Basic and acidic residues" evidence="1">
    <location>
        <begin position="32"/>
        <end position="77"/>
    </location>
</feature>
<organism evidence="2 3">
    <name type="scientific">Effrenium voratum</name>
    <dbReference type="NCBI Taxonomy" id="2562239"/>
    <lineage>
        <taxon>Eukaryota</taxon>
        <taxon>Sar</taxon>
        <taxon>Alveolata</taxon>
        <taxon>Dinophyceae</taxon>
        <taxon>Suessiales</taxon>
        <taxon>Symbiodiniaceae</taxon>
        <taxon>Effrenium</taxon>
    </lineage>
</organism>
<name>A0AA36MKQ3_9DINO</name>
<comment type="caution">
    <text evidence="2">The sequence shown here is derived from an EMBL/GenBank/DDBJ whole genome shotgun (WGS) entry which is preliminary data.</text>
</comment>
<sequence>MAARSSGPEKSSRKERSRSREKTRRRSRGAARPRERGDRERERGQRERSQRERSQRERSRRERSRPPQEPPARRPKVEVAACGLYELVMEVLRRWREASEDDVSDERFENAINVVHEQNVMSPKEQDRVAGELAAPRPRRRRGRNDRGPTAKSARSPWVPAALQELEKRNFRMIENLRAAALKNIVRIPEAVPEASGQEPSDAPEEVEAEEHMAPEEAN</sequence>
<accession>A0AA36MKQ3</accession>
<evidence type="ECO:0000313" key="3">
    <source>
        <dbReference type="Proteomes" id="UP001178507"/>
    </source>
</evidence>